<protein>
    <submittedName>
        <fullName evidence="1">Uncharacterized protein</fullName>
    </submittedName>
</protein>
<name>A0A1B6EL49_9HEMI</name>
<proteinExistence type="predicted"/>
<evidence type="ECO:0000313" key="1">
    <source>
        <dbReference type="EMBL" id="JAS38658.1"/>
    </source>
</evidence>
<dbReference type="AlphaFoldDB" id="A0A1B6EL49"/>
<sequence length="205" mass="23293">PEPQTAANNESVVDAFDASVMFYQFLMWTIRSIKPLMPQEIEAEADISVLLMKDILRAAANLVDLMYANEETVMKVAELIQSLLSSECGLWFVESSMIVVKHLKDYTEAKYGAEDKAQLMKKVVPSLLSQALRLLSVKKYTRDQMADYIKNMYEVKTAIYEVLVCLKRMYGPHSTLLQTVLKLFTDALVAIIVHDIKHLQLLDTV</sequence>
<accession>A0A1B6EL49</accession>
<feature type="non-terminal residue" evidence="1">
    <location>
        <position position="205"/>
    </location>
</feature>
<feature type="non-terminal residue" evidence="1">
    <location>
        <position position="1"/>
    </location>
</feature>
<gene>
    <name evidence="1" type="ORF">g.1783</name>
</gene>
<dbReference type="EMBL" id="GECZ01031111">
    <property type="protein sequence ID" value="JAS38658.1"/>
    <property type="molecule type" value="Transcribed_RNA"/>
</dbReference>
<reference evidence="1" key="1">
    <citation type="submission" date="2015-11" db="EMBL/GenBank/DDBJ databases">
        <title>De novo transcriptome assembly of four potential Pierce s Disease insect vectors from Arizona vineyards.</title>
        <authorList>
            <person name="Tassone E.E."/>
        </authorList>
    </citation>
    <scope>NUCLEOTIDE SEQUENCE</scope>
</reference>
<organism evidence="1">
    <name type="scientific">Cuerna arida</name>
    <dbReference type="NCBI Taxonomy" id="1464854"/>
    <lineage>
        <taxon>Eukaryota</taxon>
        <taxon>Metazoa</taxon>
        <taxon>Ecdysozoa</taxon>
        <taxon>Arthropoda</taxon>
        <taxon>Hexapoda</taxon>
        <taxon>Insecta</taxon>
        <taxon>Pterygota</taxon>
        <taxon>Neoptera</taxon>
        <taxon>Paraneoptera</taxon>
        <taxon>Hemiptera</taxon>
        <taxon>Auchenorrhyncha</taxon>
        <taxon>Membracoidea</taxon>
        <taxon>Cicadellidae</taxon>
        <taxon>Cicadellinae</taxon>
        <taxon>Proconiini</taxon>
        <taxon>Cuerna</taxon>
    </lineage>
</organism>